<dbReference type="STRING" id="45286.A0A0X8HTY9"/>
<accession>A0A0X8HTY9</accession>
<dbReference type="Proteomes" id="UP000243052">
    <property type="component" value="Chromosome v"/>
</dbReference>
<dbReference type="AlphaFoldDB" id="A0A0X8HTY9"/>
<dbReference type="GeneID" id="28724698"/>
<name>A0A0X8HTY9_9SACH</name>
<organism evidence="1 2">
    <name type="scientific">Eremothecium sinecaudum</name>
    <dbReference type="NCBI Taxonomy" id="45286"/>
    <lineage>
        <taxon>Eukaryota</taxon>
        <taxon>Fungi</taxon>
        <taxon>Dikarya</taxon>
        <taxon>Ascomycota</taxon>
        <taxon>Saccharomycotina</taxon>
        <taxon>Saccharomycetes</taxon>
        <taxon>Saccharomycetales</taxon>
        <taxon>Saccharomycetaceae</taxon>
        <taxon>Eremothecium</taxon>
    </lineage>
</organism>
<dbReference type="RefSeq" id="XP_017988405.1">
    <property type="nucleotide sequence ID" value="XM_018132916.1"/>
</dbReference>
<sequence length="211" mass="24232">MSFLPGKLDLSRSEIKHIQMQLRDVLNEKIRLHLPQGQKEEERSDAIEKQVSLEVEKFLTAAMEAASDSINVTDAASGTTLSDVINDAQKEYTEPFDVELNEKVRKLYQEWETETLNVIHLRRTAPKAVVDLYTKEESKVLQDINDRIKALAAQENTAPPEDLPQQLLAEESVQYKEALSMLKAAQDFVPRDRKQLEKLKRLMIYLEKQVP</sequence>
<dbReference type="OrthoDB" id="2135762at2759"/>
<dbReference type="PANTHER" id="PTHR31749:SF3">
    <property type="entry name" value="KINETOCHORE-ASSOCIATED PROTEIN NSL1 HOMOLOG"/>
    <property type="match status" value="1"/>
</dbReference>
<dbReference type="GO" id="GO:0000444">
    <property type="term" value="C:MIS12/MIND type complex"/>
    <property type="evidence" value="ECO:0007669"/>
    <property type="project" value="TreeGrafter"/>
</dbReference>
<gene>
    <name evidence="1" type="ORF">AW171_hschr53359</name>
</gene>
<protein>
    <submittedName>
        <fullName evidence="1">HER130Cp</fullName>
    </submittedName>
</protein>
<evidence type="ECO:0000313" key="2">
    <source>
        <dbReference type="Proteomes" id="UP000243052"/>
    </source>
</evidence>
<proteinExistence type="predicted"/>
<keyword evidence="2" id="KW-1185">Reference proteome</keyword>
<dbReference type="GO" id="GO:0000070">
    <property type="term" value="P:mitotic sister chromatid segregation"/>
    <property type="evidence" value="ECO:0007669"/>
    <property type="project" value="InterPro"/>
</dbReference>
<dbReference type="Pfam" id="PF08641">
    <property type="entry name" value="Mis14"/>
    <property type="match status" value="1"/>
</dbReference>
<dbReference type="InterPro" id="IPR013950">
    <property type="entry name" value="Mis14/Nsl1"/>
</dbReference>
<dbReference type="EMBL" id="CP014245">
    <property type="protein sequence ID" value="AMD21409.1"/>
    <property type="molecule type" value="Genomic_DNA"/>
</dbReference>
<dbReference type="PANTHER" id="PTHR31749">
    <property type="entry name" value="KINETOCHORE-ASSOCIATED PROTEIN NSL1 HOMOLOG"/>
    <property type="match status" value="1"/>
</dbReference>
<evidence type="ECO:0000313" key="1">
    <source>
        <dbReference type="EMBL" id="AMD21409.1"/>
    </source>
</evidence>
<reference evidence="1 2" key="1">
    <citation type="submission" date="2016-01" db="EMBL/GenBank/DDBJ databases">
        <title>Genome sequence of the yeast Holleya sinecauda.</title>
        <authorList>
            <person name="Dietrich F.S."/>
        </authorList>
    </citation>
    <scope>NUCLEOTIDE SEQUENCE [LARGE SCALE GENOMIC DNA]</scope>
    <source>
        <strain evidence="1 2">ATCC 58844</strain>
    </source>
</reference>